<protein>
    <submittedName>
        <fullName evidence="5">ANK_REP_REGION domain-containing protein</fullName>
    </submittedName>
</protein>
<keyword evidence="2 3" id="KW-0040">ANK repeat</keyword>
<dbReference type="Pfam" id="PF12796">
    <property type="entry name" value="Ank_2"/>
    <property type="match status" value="1"/>
</dbReference>
<dbReference type="Gene3D" id="1.25.40.20">
    <property type="entry name" value="Ankyrin repeat-containing domain"/>
    <property type="match status" value="1"/>
</dbReference>
<proteinExistence type="predicted"/>
<dbReference type="AlphaFoldDB" id="A0A1I8JPP8"/>
<dbReference type="PROSITE" id="PS50088">
    <property type="entry name" value="ANK_REPEAT"/>
    <property type="match status" value="1"/>
</dbReference>
<dbReference type="InterPro" id="IPR002110">
    <property type="entry name" value="Ankyrin_rpt"/>
</dbReference>
<dbReference type="InterPro" id="IPR036770">
    <property type="entry name" value="Ankyrin_rpt-contain_sf"/>
</dbReference>
<evidence type="ECO:0000313" key="5">
    <source>
        <dbReference type="WBParaSite" id="snap_masked-unitig_28515-processed-gene-0.1-mRNA-1"/>
    </source>
</evidence>
<feature type="repeat" description="ANK" evidence="3">
    <location>
        <begin position="229"/>
        <end position="251"/>
    </location>
</feature>
<evidence type="ECO:0000256" key="1">
    <source>
        <dbReference type="ARBA" id="ARBA00022737"/>
    </source>
</evidence>
<dbReference type="PANTHER" id="PTHR24166">
    <property type="entry name" value="ROLLING PEBBLES, ISOFORM B"/>
    <property type="match status" value="1"/>
</dbReference>
<dbReference type="WBParaSite" id="snap_masked-unitig_28515-processed-gene-0.1-mRNA-1">
    <property type="protein sequence ID" value="snap_masked-unitig_28515-processed-gene-0.1-mRNA-1"/>
    <property type="gene ID" value="snap_masked-unitig_28515-processed-gene-0.1"/>
</dbReference>
<organism evidence="4 5">
    <name type="scientific">Macrostomum lignano</name>
    <dbReference type="NCBI Taxonomy" id="282301"/>
    <lineage>
        <taxon>Eukaryota</taxon>
        <taxon>Metazoa</taxon>
        <taxon>Spiralia</taxon>
        <taxon>Lophotrochozoa</taxon>
        <taxon>Platyhelminthes</taxon>
        <taxon>Rhabditophora</taxon>
        <taxon>Macrostomorpha</taxon>
        <taxon>Macrostomida</taxon>
        <taxon>Macrostomidae</taxon>
        <taxon>Macrostomum</taxon>
    </lineage>
</organism>
<dbReference type="InterPro" id="IPR050889">
    <property type="entry name" value="Dendritic_Spine_Reg/Scaffold"/>
</dbReference>
<dbReference type="Proteomes" id="UP000095280">
    <property type="component" value="Unplaced"/>
</dbReference>
<accession>A0A1I8JPP8</accession>
<evidence type="ECO:0000256" key="2">
    <source>
        <dbReference type="ARBA" id="ARBA00023043"/>
    </source>
</evidence>
<dbReference type="SUPFAM" id="SSF48403">
    <property type="entry name" value="Ankyrin repeat"/>
    <property type="match status" value="1"/>
</dbReference>
<dbReference type="PROSITE" id="PS50297">
    <property type="entry name" value="ANK_REP_REGION"/>
    <property type="match status" value="1"/>
</dbReference>
<name>A0A1I8JPP8_9PLAT</name>
<keyword evidence="4" id="KW-1185">Reference proteome</keyword>
<sequence length="251" mass="27345">MMQVLLDHGALVTCGTPEASARCTVASYQATAKRFTAAQQGQPTGSARLRGLSRVHLACQPATLRDSSFVYRSIFFGLRGLDCARCGFISENWGQVKTLLCSNSDPMLAHRGTAAPPLMSPAEFGQIFGLRKSSSSVSTLLAELHFHLHFCREKPADCGHSYCCPLKSVSCLLHKDLEDEQRGQAQSCLHLAAKNGHVMCSEQRLICSLPANSRLLLGQQGRNPNRMTEHGTCLHLAAIHGQLEAVKFLLE</sequence>
<evidence type="ECO:0000313" key="4">
    <source>
        <dbReference type="Proteomes" id="UP000095280"/>
    </source>
</evidence>
<evidence type="ECO:0000256" key="3">
    <source>
        <dbReference type="PROSITE-ProRule" id="PRU00023"/>
    </source>
</evidence>
<reference evidence="5" key="1">
    <citation type="submission" date="2016-11" db="UniProtKB">
        <authorList>
            <consortium name="WormBaseParasite"/>
        </authorList>
    </citation>
    <scope>IDENTIFICATION</scope>
</reference>
<keyword evidence="1" id="KW-0677">Repeat</keyword>
<dbReference type="PANTHER" id="PTHR24166:SF48">
    <property type="entry name" value="PROTEIN VAPYRIN"/>
    <property type="match status" value="1"/>
</dbReference>